<keyword evidence="4" id="KW-0813">Transport</keyword>
<dbReference type="GeneID" id="111594017"/>
<feature type="transmembrane region" description="Helical" evidence="11">
    <location>
        <begin position="504"/>
        <end position="522"/>
    </location>
</feature>
<dbReference type="CDD" id="cd08760">
    <property type="entry name" value="Cyt_b561_FRRS1_like"/>
    <property type="match status" value="1"/>
</dbReference>
<evidence type="ECO:0000313" key="15">
    <source>
        <dbReference type="Proteomes" id="UP000504633"/>
    </source>
</evidence>
<dbReference type="Gene3D" id="2.60.40.4060">
    <property type="entry name" value="Reeler domain"/>
    <property type="match status" value="1"/>
</dbReference>
<dbReference type="RefSeq" id="XP_023162884.2">
    <property type="nucleotide sequence ID" value="XM_023307116.2"/>
</dbReference>
<evidence type="ECO:0000256" key="3">
    <source>
        <dbReference type="ARBA" id="ARBA00009195"/>
    </source>
</evidence>
<evidence type="ECO:0000256" key="9">
    <source>
        <dbReference type="ARBA" id="ARBA00023136"/>
    </source>
</evidence>
<dbReference type="KEGG" id="dhe:111594017"/>
<evidence type="ECO:0000259" key="13">
    <source>
        <dbReference type="PROSITE" id="PS50939"/>
    </source>
</evidence>
<dbReference type="InterPro" id="IPR051237">
    <property type="entry name" value="Ferric-chelate_Red/DefProt"/>
</dbReference>
<evidence type="ECO:0000256" key="8">
    <source>
        <dbReference type="ARBA" id="ARBA00023004"/>
    </source>
</evidence>
<keyword evidence="5 11" id="KW-0812">Transmembrane</keyword>
<evidence type="ECO:0000256" key="6">
    <source>
        <dbReference type="ARBA" id="ARBA00022982"/>
    </source>
</evidence>
<dbReference type="InterPro" id="IPR005018">
    <property type="entry name" value="DOMON_domain"/>
</dbReference>
<dbReference type="Proteomes" id="UP000504633">
    <property type="component" value="Unplaced"/>
</dbReference>
<feature type="domain" description="DOMON" evidence="12">
    <location>
        <begin position="267"/>
        <end position="390"/>
    </location>
</feature>
<dbReference type="SMART" id="SM00664">
    <property type="entry name" value="DoH"/>
    <property type="match status" value="1"/>
</dbReference>
<keyword evidence="9 11" id="KW-0472">Membrane</keyword>
<feature type="transmembrane region" description="Helical" evidence="11">
    <location>
        <begin position="567"/>
        <end position="592"/>
    </location>
</feature>
<evidence type="ECO:0000259" key="14">
    <source>
        <dbReference type="PROSITE" id="PS51019"/>
    </source>
</evidence>
<organism evidence="15 16">
    <name type="scientific">Drosophila hydei</name>
    <name type="common">Fruit fly</name>
    <dbReference type="NCBI Taxonomy" id="7224"/>
    <lineage>
        <taxon>Eukaryota</taxon>
        <taxon>Metazoa</taxon>
        <taxon>Ecdysozoa</taxon>
        <taxon>Arthropoda</taxon>
        <taxon>Hexapoda</taxon>
        <taxon>Insecta</taxon>
        <taxon>Pterygota</taxon>
        <taxon>Neoptera</taxon>
        <taxon>Endopterygota</taxon>
        <taxon>Diptera</taxon>
        <taxon>Brachycera</taxon>
        <taxon>Muscomorpha</taxon>
        <taxon>Ephydroidea</taxon>
        <taxon>Drosophilidae</taxon>
        <taxon>Drosophila</taxon>
    </lineage>
</organism>
<evidence type="ECO:0000259" key="12">
    <source>
        <dbReference type="PROSITE" id="PS50836"/>
    </source>
</evidence>
<evidence type="ECO:0000256" key="2">
    <source>
        <dbReference type="ARBA" id="ARBA00004141"/>
    </source>
</evidence>
<evidence type="ECO:0000256" key="10">
    <source>
        <dbReference type="ARBA" id="ARBA00023180"/>
    </source>
</evidence>
<gene>
    <name evidence="16" type="primary">LOC111594017</name>
</gene>
<dbReference type="CDD" id="cd08544">
    <property type="entry name" value="Reeler"/>
    <property type="match status" value="1"/>
</dbReference>
<evidence type="ECO:0000313" key="16">
    <source>
        <dbReference type="RefSeq" id="XP_023162884.2"/>
    </source>
</evidence>
<keyword evidence="15" id="KW-1185">Reference proteome</keyword>
<evidence type="ECO:0000256" key="5">
    <source>
        <dbReference type="ARBA" id="ARBA00022692"/>
    </source>
</evidence>
<feature type="transmembrane region" description="Helical" evidence="11">
    <location>
        <begin position="433"/>
        <end position="453"/>
    </location>
</feature>
<keyword evidence="10" id="KW-0325">Glycoprotein</keyword>
<comment type="subcellular location">
    <subcellularLocation>
        <location evidence="2">Membrane</location>
        <topology evidence="2">Multi-pass membrane protein</topology>
    </subcellularLocation>
</comment>
<dbReference type="Pfam" id="PF03351">
    <property type="entry name" value="DOMON"/>
    <property type="match status" value="1"/>
</dbReference>
<feature type="domain" description="Reelin" evidence="14">
    <location>
        <begin position="44"/>
        <end position="212"/>
    </location>
</feature>
<dbReference type="GO" id="GO:0016020">
    <property type="term" value="C:membrane"/>
    <property type="evidence" value="ECO:0007669"/>
    <property type="project" value="UniProtKB-SubCell"/>
</dbReference>
<dbReference type="Gene3D" id="1.20.120.1770">
    <property type="match status" value="1"/>
</dbReference>
<dbReference type="PROSITE" id="PS51019">
    <property type="entry name" value="REELIN"/>
    <property type="match status" value="1"/>
</dbReference>
<dbReference type="Pfam" id="PF02014">
    <property type="entry name" value="Reeler"/>
    <property type="match status" value="1"/>
</dbReference>
<comment type="cofactor">
    <cofactor evidence="1">
        <name>heme b</name>
        <dbReference type="ChEBI" id="CHEBI:60344"/>
    </cofactor>
</comment>
<feature type="transmembrane region" description="Helical" evidence="11">
    <location>
        <begin position="648"/>
        <end position="671"/>
    </location>
</feature>
<sequence>MMVSTLTLTDRCLKMSLSTLALELLVRKRCWLLVALAALLNCGCHSVWALPQGAPETVCDTMLPFHAGGSVLPENSVSPFSVETSSSVVGQGQTLRIDVTGAPAGLSFGGFMIQARNRNPPYQIVGQFSPSRDGTVKLMNCENSVNNSATHSNAGPKPQVSLDWQSPVDFLGQVVFNATVAQSYNQFWVGIPSNPVQVVRRDVSAAAPLPTPSAPNNNNFNYASTRSPYVPPSYVAPSAVAASEDSFYDGCGQSKNCFGFPNGCVATKSCTSVSAVTVRGDIYEFELRSGKGTNAAYVALGLSDDAKMGEDLTTECVPENGRINLYSSYTSASPYSAVRANVPQNSARLLNASLVDGVIYCKVQREPLTVVQGRSFDLRNGAYHMLVASGSSLKENSVGYHDIGRLPSGSPINLAVVQDVGGSSQLLVRLHGAFMIAAWIGTTSLGIIFARYFKQTWVGSQTCGKDQWFAWHRMLMVTTWTLTVVAYILIWVELKRAVWHAHSITGMITVLLCFIQPIGALFRPGPNDKMRPYFNWGHWLGGNLAHILAIVAIFFSVKLPKAELPEWMDWILVGFVVFHVLVHLIFSIYLCMNHWQISGIASDRQQSQRINTFQMGDMTHHHQHAMRNGMSMERKMDAPYAGLRKGLLGVYSVVLILFVVVLILLVVLAPIEKLFE</sequence>
<dbReference type="InterPro" id="IPR002861">
    <property type="entry name" value="Reeler_dom"/>
</dbReference>
<comment type="similarity">
    <text evidence="3">Belongs to the FRRS1 family.</text>
</comment>
<dbReference type="InterPro" id="IPR006593">
    <property type="entry name" value="Cyt_b561/ferric_Rdtase_TM"/>
</dbReference>
<evidence type="ECO:0000256" key="1">
    <source>
        <dbReference type="ARBA" id="ARBA00001970"/>
    </source>
</evidence>
<dbReference type="PANTHER" id="PTHR45828:SF38">
    <property type="entry name" value="FERRIC-CHELATE REDUCTASE 1 HOMOLOG-RELATED"/>
    <property type="match status" value="1"/>
</dbReference>
<keyword evidence="6" id="KW-0249">Electron transport</keyword>
<dbReference type="PROSITE" id="PS50836">
    <property type="entry name" value="DOMON"/>
    <property type="match status" value="1"/>
</dbReference>
<reference evidence="16" key="1">
    <citation type="submission" date="2025-08" db="UniProtKB">
        <authorList>
            <consortium name="RefSeq"/>
        </authorList>
    </citation>
    <scope>IDENTIFICATION</scope>
    <source>
        <strain evidence="16">15085-1641.00</strain>
        <tissue evidence="16">Whole body</tissue>
    </source>
</reference>
<feature type="transmembrane region" description="Helical" evidence="11">
    <location>
        <begin position="534"/>
        <end position="555"/>
    </location>
</feature>
<feature type="transmembrane region" description="Helical" evidence="11">
    <location>
        <begin position="474"/>
        <end position="492"/>
    </location>
</feature>
<proteinExistence type="inferred from homology"/>
<dbReference type="AlphaFoldDB" id="A0A6J1LA95"/>
<dbReference type="PROSITE" id="PS50939">
    <property type="entry name" value="CYTOCHROME_B561"/>
    <property type="match status" value="1"/>
</dbReference>
<name>A0A6J1LA95_DROHY</name>
<dbReference type="CDD" id="cd09628">
    <property type="entry name" value="DOMON_SDR_2_like"/>
    <property type="match status" value="1"/>
</dbReference>
<dbReference type="SMART" id="SM00665">
    <property type="entry name" value="B561"/>
    <property type="match status" value="1"/>
</dbReference>
<protein>
    <submittedName>
        <fullName evidence="16">Ferric-chelate reductase 1 homolog isoform X1</fullName>
    </submittedName>
</protein>
<dbReference type="InterPro" id="IPR042307">
    <property type="entry name" value="Reeler_sf"/>
</dbReference>
<dbReference type="OrthoDB" id="6372137at2759"/>
<evidence type="ECO:0000256" key="4">
    <source>
        <dbReference type="ARBA" id="ARBA00022448"/>
    </source>
</evidence>
<feature type="domain" description="Cytochrome b561" evidence="13">
    <location>
        <begin position="394"/>
        <end position="592"/>
    </location>
</feature>
<keyword evidence="7 11" id="KW-1133">Transmembrane helix</keyword>
<dbReference type="PANTHER" id="PTHR45828">
    <property type="entry name" value="CYTOCHROME B561/FERRIC REDUCTASE TRANSMEMBRANE"/>
    <property type="match status" value="1"/>
</dbReference>
<accession>A0A6J1LA95</accession>
<dbReference type="GO" id="GO:0140571">
    <property type="term" value="F:transmembrane ascorbate ferrireductase activity"/>
    <property type="evidence" value="ECO:0007669"/>
    <property type="project" value="TreeGrafter"/>
</dbReference>
<evidence type="ECO:0000256" key="11">
    <source>
        <dbReference type="SAM" id="Phobius"/>
    </source>
</evidence>
<keyword evidence="8" id="KW-0408">Iron</keyword>
<evidence type="ECO:0000256" key="7">
    <source>
        <dbReference type="ARBA" id="ARBA00022989"/>
    </source>
</evidence>